<name>A0A0S7XVG2_UNCSA</name>
<feature type="transmembrane region" description="Helical" evidence="9">
    <location>
        <begin position="285"/>
        <end position="306"/>
    </location>
</feature>
<evidence type="ECO:0000256" key="1">
    <source>
        <dbReference type="ARBA" id="ARBA00004651"/>
    </source>
</evidence>
<evidence type="ECO:0000256" key="6">
    <source>
        <dbReference type="ARBA" id="ARBA00022989"/>
    </source>
</evidence>
<dbReference type="PATRIC" id="fig|1703775.3.peg.3334"/>
<dbReference type="InterPro" id="IPR003445">
    <property type="entry name" value="Cat_transpt"/>
</dbReference>
<accession>A0A0S7XVG2</accession>
<keyword evidence="5 9" id="KW-0812">Transmembrane</keyword>
<dbReference type="Pfam" id="PF02386">
    <property type="entry name" value="TrkH"/>
    <property type="match status" value="1"/>
</dbReference>
<keyword evidence="4" id="KW-1003">Cell membrane</keyword>
<reference evidence="10 11" key="1">
    <citation type="journal article" date="2015" name="Microbiome">
        <title>Genomic resolution of linkages in carbon, nitrogen, and sulfur cycling among widespread estuary sediment bacteria.</title>
        <authorList>
            <person name="Baker B.J."/>
            <person name="Lazar C.S."/>
            <person name="Teske A.P."/>
            <person name="Dick G.J."/>
        </authorList>
    </citation>
    <scope>NUCLEOTIDE SEQUENCE [LARGE SCALE GENOMIC DNA]</scope>
    <source>
        <strain evidence="10">DG_54_3</strain>
    </source>
</reference>
<gene>
    <name evidence="10" type="ORF">AMJ44_08510</name>
</gene>
<dbReference type="GO" id="GO:0030001">
    <property type="term" value="P:metal ion transport"/>
    <property type="evidence" value="ECO:0007669"/>
    <property type="project" value="UniProtKB-ARBA"/>
</dbReference>
<dbReference type="PANTHER" id="PTHR32024:SF2">
    <property type="entry name" value="TRK SYSTEM POTASSIUM UPTAKE PROTEIN TRKG-RELATED"/>
    <property type="match status" value="1"/>
</dbReference>
<feature type="transmembrane region" description="Helical" evidence="9">
    <location>
        <begin position="77"/>
        <end position="97"/>
    </location>
</feature>
<feature type="transmembrane region" description="Helical" evidence="9">
    <location>
        <begin position="414"/>
        <end position="437"/>
    </location>
</feature>
<dbReference type="PANTHER" id="PTHR32024">
    <property type="entry name" value="TRK SYSTEM POTASSIUM UPTAKE PROTEIN TRKG-RELATED"/>
    <property type="match status" value="1"/>
</dbReference>
<dbReference type="GO" id="GO:0008324">
    <property type="term" value="F:monoatomic cation transmembrane transporter activity"/>
    <property type="evidence" value="ECO:0007669"/>
    <property type="project" value="InterPro"/>
</dbReference>
<evidence type="ECO:0000256" key="7">
    <source>
        <dbReference type="ARBA" id="ARBA00023065"/>
    </source>
</evidence>
<keyword evidence="3" id="KW-0813">Transport</keyword>
<keyword evidence="6 9" id="KW-1133">Transmembrane helix</keyword>
<evidence type="ECO:0000256" key="8">
    <source>
        <dbReference type="ARBA" id="ARBA00023136"/>
    </source>
</evidence>
<dbReference type="AlphaFoldDB" id="A0A0S7XVG2"/>
<feature type="transmembrane region" description="Helical" evidence="9">
    <location>
        <begin position="45"/>
        <end position="65"/>
    </location>
</feature>
<feature type="transmembrane region" description="Helical" evidence="9">
    <location>
        <begin position="186"/>
        <end position="208"/>
    </location>
</feature>
<keyword evidence="8 9" id="KW-0472">Membrane</keyword>
<dbReference type="EMBL" id="LIZX01000083">
    <property type="protein sequence ID" value="KPJ66340.1"/>
    <property type="molecule type" value="Genomic_DNA"/>
</dbReference>
<dbReference type="Proteomes" id="UP000051861">
    <property type="component" value="Unassembled WGS sequence"/>
</dbReference>
<evidence type="ECO:0000256" key="3">
    <source>
        <dbReference type="ARBA" id="ARBA00022448"/>
    </source>
</evidence>
<feature type="transmembrane region" description="Helical" evidence="9">
    <location>
        <begin position="246"/>
        <end position="265"/>
    </location>
</feature>
<feature type="transmembrane region" description="Helical" evidence="9">
    <location>
        <begin position="342"/>
        <end position="367"/>
    </location>
</feature>
<sequence>MWLRPTNEDFKTIAFYIGKLIVGLGIIFVIPLITALIFQEWDRALDFLLSMEASILIGLLLQKIFPSTHDLNWSQGLAVTSISWLVAMFLGAVPLMLSGHYLSYLDACFDAMSGFATTGLALIQNLDHAAHSLNMWRHLMMFLGGQGIVVIALTFLVRGTAGAYRMYVGEAREEKVLPNVIQTARFIWFISLIYLAIGTLTLTIIGFLEGIPLVRSFLHGIWIFMAAFDTGGFTPQSQSILYYHSFPYELVTIVLMILGTINFSLHYALWNRNFKELFKNIETRTLFISITTIFIITVIGLTQLSVYPNWLANFRKGFYQIVSAHSGTGYMTIYAPQFHQEWGFLAVLMTILAMGFGGSACSTAGGIKALRIGIFCKALIQDIKRIMSPGTAIVLAKFHHIKDILLEDRLVRSALVILLSYVITYFAGTIVGLYYGYPLDKAFFESVSAAANVGLSTGITDPAMPTGLKITYIIEMWIGRLEFISIFILFGLAIARFTGAKGRSR</sequence>
<comment type="similarity">
    <text evidence="2">Belongs to the TrkH potassium transport family.</text>
</comment>
<feature type="transmembrane region" description="Helical" evidence="9">
    <location>
        <begin position="477"/>
        <end position="495"/>
    </location>
</feature>
<evidence type="ECO:0000256" key="4">
    <source>
        <dbReference type="ARBA" id="ARBA00022475"/>
    </source>
</evidence>
<evidence type="ECO:0000256" key="2">
    <source>
        <dbReference type="ARBA" id="ARBA00009137"/>
    </source>
</evidence>
<feature type="transmembrane region" description="Helical" evidence="9">
    <location>
        <begin position="135"/>
        <end position="157"/>
    </location>
</feature>
<evidence type="ECO:0000313" key="11">
    <source>
        <dbReference type="Proteomes" id="UP000051861"/>
    </source>
</evidence>
<proteinExistence type="inferred from homology"/>
<evidence type="ECO:0000313" key="10">
    <source>
        <dbReference type="EMBL" id="KPJ66340.1"/>
    </source>
</evidence>
<comment type="subcellular location">
    <subcellularLocation>
        <location evidence="1">Cell membrane</location>
        <topology evidence="1">Multi-pass membrane protein</topology>
    </subcellularLocation>
</comment>
<comment type="caution">
    <text evidence="10">The sequence shown here is derived from an EMBL/GenBank/DDBJ whole genome shotgun (WGS) entry which is preliminary data.</text>
</comment>
<dbReference type="GO" id="GO:0005886">
    <property type="term" value="C:plasma membrane"/>
    <property type="evidence" value="ECO:0007669"/>
    <property type="project" value="UniProtKB-SubCell"/>
</dbReference>
<evidence type="ECO:0000256" key="5">
    <source>
        <dbReference type="ARBA" id="ARBA00022692"/>
    </source>
</evidence>
<keyword evidence="7" id="KW-0406">Ion transport</keyword>
<feature type="transmembrane region" description="Helical" evidence="9">
    <location>
        <begin position="13"/>
        <end position="38"/>
    </location>
</feature>
<evidence type="ECO:0000256" key="9">
    <source>
        <dbReference type="SAM" id="Phobius"/>
    </source>
</evidence>
<organism evidence="10 11">
    <name type="scientific">candidate division WOR-1 bacterium DG_54_3</name>
    <dbReference type="NCBI Taxonomy" id="1703775"/>
    <lineage>
        <taxon>Bacteria</taxon>
        <taxon>Bacillati</taxon>
        <taxon>Saganbacteria</taxon>
    </lineage>
</organism>
<protein>
    <submittedName>
        <fullName evidence="10">Cation transporter</fullName>
    </submittedName>
</protein>